<organism evidence="2 3">
    <name type="scientific">Panicum virgatum</name>
    <name type="common">Blackwell switchgrass</name>
    <dbReference type="NCBI Taxonomy" id="38727"/>
    <lineage>
        <taxon>Eukaryota</taxon>
        <taxon>Viridiplantae</taxon>
        <taxon>Streptophyta</taxon>
        <taxon>Embryophyta</taxon>
        <taxon>Tracheophyta</taxon>
        <taxon>Spermatophyta</taxon>
        <taxon>Magnoliopsida</taxon>
        <taxon>Liliopsida</taxon>
        <taxon>Poales</taxon>
        <taxon>Poaceae</taxon>
        <taxon>PACMAD clade</taxon>
        <taxon>Panicoideae</taxon>
        <taxon>Panicodae</taxon>
        <taxon>Paniceae</taxon>
        <taxon>Panicinae</taxon>
        <taxon>Panicum</taxon>
        <taxon>Panicum sect. Hiantes</taxon>
    </lineage>
</organism>
<evidence type="ECO:0000313" key="3">
    <source>
        <dbReference type="Proteomes" id="UP000823388"/>
    </source>
</evidence>
<protein>
    <submittedName>
        <fullName evidence="2">Uncharacterized protein</fullName>
    </submittedName>
</protein>
<proteinExistence type="predicted"/>
<dbReference type="EMBL" id="CM029044">
    <property type="protein sequence ID" value="KAG2603842.1"/>
    <property type="molecule type" value="Genomic_DNA"/>
</dbReference>
<reference evidence="2" key="1">
    <citation type="submission" date="2020-05" db="EMBL/GenBank/DDBJ databases">
        <title>WGS assembly of Panicum virgatum.</title>
        <authorList>
            <person name="Lovell J.T."/>
            <person name="Jenkins J."/>
            <person name="Shu S."/>
            <person name="Juenger T.E."/>
            <person name="Schmutz J."/>
        </authorList>
    </citation>
    <scope>NUCLEOTIDE SEQUENCE</scope>
    <source>
        <strain evidence="2">AP13</strain>
    </source>
</reference>
<name>A0A8T0SW85_PANVG</name>
<keyword evidence="3" id="KW-1185">Reference proteome</keyword>
<gene>
    <name evidence="2" type="ORF">PVAP13_4NG013700</name>
</gene>
<dbReference type="AlphaFoldDB" id="A0A8T0SW85"/>
<feature type="region of interest" description="Disordered" evidence="1">
    <location>
        <begin position="1"/>
        <end position="24"/>
    </location>
</feature>
<comment type="caution">
    <text evidence="2">The sequence shown here is derived from an EMBL/GenBank/DDBJ whole genome shotgun (WGS) entry which is preliminary data.</text>
</comment>
<sequence>MSRKLHAAVGLSGGSKMRPDGTARRPGATVLFSAAARQRGCSRTQMRPLPWWLGPDGGDGVRVGINGVIDHALVAGSGKALWASAPKASCAPNRGPFLIRTYKVIVPLFFTPTP</sequence>
<accession>A0A8T0SW85</accession>
<evidence type="ECO:0000313" key="2">
    <source>
        <dbReference type="EMBL" id="KAG2603842.1"/>
    </source>
</evidence>
<evidence type="ECO:0000256" key="1">
    <source>
        <dbReference type="SAM" id="MobiDB-lite"/>
    </source>
</evidence>
<dbReference type="Proteomes" id="UP000823388">
    <property type="component" value="Chromosome 4N"/>
</dbReference>